<dbReference type="PROSITE" id="PS51781">
    <property type="entry name" value="SH3B"/>
    <property type="match status" value="2"/>
</dbReference>
<evidence type="ECO:0000256" key="1">
    <source>
        <dbReference type="SAM" id="SignalP"/>
    </source>
</evidence>
<evidence type="ECO:0000313" key="4">
    <source>
        <dbReference type="Proteomes" id="UP001218246"/>
    </source>
</evidence>
<evidence type="ECO:0000259" key="2">
    <source>
        <dbReference type="PROSITE" id="PS51781"/>
    </source>
</evidence>
<dbReference type="Proteomes" id="UP001218246">
    <property type="component" value="Unassembled WGS sequence"/>
</dbReference>
<feature type="signal peptide" evidence="1">
    <location>
        <begin position="1"/>
        <end position="22"/>
    </location>
</feature>
<keyword evidence="1" id="KW-0732">Signal</keyword>
<dbReference type="Gene3D" id="2.30.30.40">
    <property type="entry name" value="SH3 Domains"/>
    <property type="match status" value="2"/>
</dbReference>
<organism evidence="3 4">
    <name type="scientific">Ectobacillus antri</name>
    <dbReference type="NCBI Taxonomy" id="2486280"/>
    <lineage>
        <taxon>Bacteria</taxon>
        <taxon>Bacillati</taxon>
        <taxon>Bacillota</taxon>
        <taxon>Bacilli</taxon>
        <taxon>Bacillales</taxon>
        <taxon>Bacillaceae</taxon>
        <taxon>Ectobacillus</taxon>
    </lineage>
</organism>
<dbReference type="InterPro" id="IPR003646">
    <property type="entry name" value="SH3-like_bac-type"/>
</dbReference>
<evidence type="ECO:0000313" key="3">
    <source>
        <dbReference type="EMBL" id="MDG5754031.1"/>
    </source>
</evidence>
<feature type="domain" description="SH3b" evidence="2">
    <location>
        <begin position="98"/>
        <end position="160"/>
    </location>
</feature>
<gene>
    <name evidence="3" type="ORF">P6P90_08590</name>
</gene>
<feature type="chain" id="PRO_5045054215" evidence="1">
    <location>
        <begin position="23"/>
        <end position="366"/>
    </location>
</feature>
<sequence>MRNIWKTATALAVLAPAMFGFATGVDAASGKVTASTLHVRSTPSTTGKVIGKIYKNNILDYSEHNAAWVKINFQGKTAYVAKRYVQTLPTVATLAFVSYEGKVAASALNVRAGIGTSHKIVGKLANGTIVKVSNSASGWLYVTAGNIKGWVSGQYVVKAPVVPTAPVTKPATPAPAAPVATDYKTMNLRYPSQVTANEINSYIQKYEALTGERSIFSGKGQLFIDVATEAGINQLLFAAMAIHESRFGMNELALQKYNLFSVGAYDADPLYYAHTFQSVEHAVRYQAKFLRENYLNPSNWRYKGSYLGDGNGGINYYYATDKQWGEKIAAHANKIHPFRAEEYTNIQIMSGVTPVVADPIKPPAKK</sequence>
<accession>A0ABT6H6F7</accession>
<dbReference type="Pfam" id="PF01832">
    <property type="entry name" value="Glucosaminidase"/>
    <property type="match status" value="1"/>
</dbReference>
<dbReference type="RefSeq" id="WP_278018146.1">
    <property type="nucleotide sequence ID" value="NZ_JARRRY010000005.1"/>
</dbReference>
<dbReference type="Pfam" id="PF08239">
    <property type="entry name" value="SH3_3"/>
    <property type="match status" value="2"/>
</dbReference>
<feature type="domain" description="SH3b" evidence="2">
    <location>
        <begin position="27"/>
        <end position="89"/>
    </location>
</feature>
<dbReference type="InterPro" id="IPR002901">
    <property type="entry name" value="MGlyc_endo_b_GlcNAc-like_dom"/>
</dbReference>
<reference evidence="3 4" key="1">
    <citation type="submission" date="2023-04" db="EMBL/GenBank/DDBJ databases">
        <title>Ectobacillus antri isolated from activated sludge.</title>
        <authorList>
            <person name="Yan P."/>
            <person name="Liu X."/>
        </authorList>
    </citation>
    <scope>NUCLEOTIDE SEQUENCE [LARGE SCALE GENOMIC DNA]</scope>
    <source>
        <strain evidence="3 4">C18H</strain>
    </source>
</reference>
<comment type="caution">
    <text evidence="3">The sequence shown here is derived from an EMBL/GenBank/DDBJ whole genome shotgun (WGS) entry which is preliminary data.</text>
</comment>
<dbReference type="Gene3D" id="1.10.530.10">
    <property type="match status" value="1"/>
</dbReference>
<proteinExistence type="predicted"/>
<dbReference type="PANTHER" id="PTHR34408">
    <property type="entry name" value="FAMILY PROTEIN, PUTATIVE-RELATED"/>
    <property type="match status" value="1"/>
</dbReference>
<dbReference type="EMBL" id="JARULN010000006">
    <property type="protein sequence ID" value="MDG5754031.1"/>
    <property type="molecule type" value="Genomic_DNA"/>
</dbReference>
<dbReference type="PANTHER" id="PTHR34408:SF1">
    <property type="entry name" value="GLYCOSYL HYDROLASE FAMILY 19 DOMAIN-CONTAINING PROTEIN HI_1415"/>
    <property type="match status" value="1"/>
</dbReference>
<keyword evidence="4" id="KW-1185">Reference proteome</keyword>
<dbReference type="InterPro" id="IPR052354">
    <property type="entry name" value="Cell_Wall_Dynamics_Protein"/>
</dbReference>
<dbReference type="SMART" id="SM00047">
    <property type="entry name" value="LYZ2"/>
    <property type="match status" value="1"/>
</dbReference>
<name>A0ABT6H6F7_9BACI</name>
<dbReference type="SMART" id="SM00287">
    <property type="entry name" value="SH3b"/>
    <property type="match status" value="2"/>
</dbReference>
<protein>
    <submittedName>
        <fullName evidence="3">SH3 domain-containing protein</fullName>
    </submittedName>
</protein>